<comment type="subcellular location">
    <subcellularLocation>
        <location evidence="1">Nucleus</location>
    </subcellularLocation>
</comment>
<dbReference type="VEuPathDB" id="FungiDB:RhiirFUN_021321"/>
<keyword evidence="3" id="KW-0863">Zinc-finger</keyword>
<organism evidence="8 9">
    <name type="scientific">Rhizophagus irregularis</name>
    <dbReference type="NCBI Taxonomy" id="588596"/>
    <lineage>
        <taxon>Eukaryota</taxon>
        <taxon>Fungi</taxon>
        <taxon>Fungi incertae sedis</taxon>
        <taxon>Mucoromycota</taxon>
        <taxon>Glomeromycotina</taxon>
        <taxon>Glomeromycetes</taxon>
        <taxon>Glomerales</taxon>
        <taxon>Glomeraceae</taxon>
        <taxon>Rhizophagus</taxon>
    </lineage>
</organism>
<dbReference type="VEuPathDB" id="FungiDB:RhiirA1_461747"/>
<feature type="compositionally biased region" description="Acidic residues" evidence="6">
    <location>
        <begin position="757"/>
        <end position="771"/>
    </location>
</feature>
<feature type="region of interest" description="Disordered" evidence="6">
    <location>
        <begin position="585"/>
        <end position="610"/>
    </location>
</feature>
<evidence type="ECO:0000259" key="7">
    <source>
        <dbReference type="Pfam" id="PF04937"/>
    </source>
</evidence>
<accession>A0A2N0Q1L5</accession>
<evidence type="ECO:0000256" key="2">
    <source>
        <dbReference type="ARBA" id="ARBA00022723"/>
    </source>
</evidence>
<name>A0A2N0Q1L5_9GLOM</name>
<reference evidence="8 9" key="2">
    <citation type="submission" date="2017-09" db="EMBL/GenBank/DDBJ databases">
        <title>Extensive intraspecific genome diversity in a model arbuscular mycorrhizal fungus.</title>
        <authorList>
            <person name="Chen E.C."/>
            <person name="Morin E."/>
            <person name="Beaudet D."/>
            <person name="Noel J."/>
            <person name="Ndikumana S."/>
            <person name="Charron P."/>
            <person name="St-Onge C."/>
            <person name="Giorgi J."/>
            <person name="Grigoriev I.V."/>
            <person name="Roux C."/>
            <person name="Martin F.M."/>
            <person name="Corradi N."/>
        </authorList>
    </citation>
    <scope>NUCLEOTIDE SEQUENCE [LARGE SCALE GENOMIC DNA]</scope>
    <source>
        <strain evidence="8 9">A5</strain>
    </source>
</reference>
<protein>
    <recommendedName>
        <fullName evidence="7">DUF659 domain-containing protein</fullName>
    </recommendedName>
</protein>
<reference evidence="8 9" key="1">
    <citation type="submission" date="2016-04" db="EMBL/GenBank/DDBJ databases">
        <title>Genome analyses suggest a sexual origin of heterokaryosis in a supposedly ancient asexual fungus.</title>
        <authorList>
            <person name="Ropars J."/>
            <person name="Sedzielewska K."/>
            <person name="Noel J."/>
            <person name="Charron P."/>
            <person name="Farinelli L."/>
            <person name="Marton T."/>
            <person name="Kruger M."/>
            <person name="Pelin A."/>
            <person name="Brachmann A."/>
            <person name="Corradi N."/>
        </authorList>
    </citation>
    <scope>NUCLEOTIDE SEQUENCE [LARGE SCALE GENOMIC DNA]</scope>
    <source>
        <strain evidence="8 9">A5</strain>
    </source>
</reference>
<dbReference type="EMBL" id="LLXJ01000214">
    <property type="protein sequence ID" value="PKC12983.1"/>
    <property type="molecule type" value="Genomic_DNA"/>
</dbReference>
<evidence type="ECO:0000256" key="5">
    <source>
        <dbReference type="ARBA" id="ARBA00023242"/>
    </source>
</evidence>
<comment type="caution">
    <text evidence="8">The sequence shown here is derived from an EMBL/GenBank/DDBJ whole genome shotgun (WGS) entry which is preliminary data.</text>
</comment>
<dbReference type="GO" id="GO:0008270">
    <property type="term" value="F:zinc ion binding"/>
    <property type="evidence" value="ECO:0007669"/>
    <property type="project" value="UniProtKB-KW"/>
</dbReference>
<dbReference type="AlphaFoldDB" id="A0A2N0Q1L5"/>
<dbReference type="VEuPathDB" id="FungiDB:RhiirFUN_001125"/>
<feature type="compositionally biased region" description="Basic residues" evidence="6">
    <location>
        <begin position="781"/>
        <end position="794"/>
    </location>
</feature>
<dbReference type="InterPro" id="IPR012337">
    <property type="entry name" value="RNaseH-like_sf"/>
</dbReference>
<dbReference type="VEuPathDB" id="FungiDB:FUN_019892"/>
<dbReference type="VEuPathDB" id="FungiDB:FUN_019721"/>
<feature type="domain" description="DUF659" evidence="7">
    <location>
        <begin position="139"/>
        <end position="262"/>
    </location>
</feature>
<dbReference type="VEuPathDB" id="FungiDB:RhiirA1_462309"/>
<dbReference type="InterPro" id="IPR007021">
    <property type="entry name" value="DUF659"/>
</dbReference>
<evidence type="ECO:0000313" key="9">
    <source>
        <dbReference type="Proteomes" id="UP000232722"/>
    </source>
</evidence>
<dbReference type="PANTHER" id="PTHR46481">
    <property type="entry name" value="ZINC FINGER BED DOMAIN-CONTAINING PROTEIN 4"/>
    <property type="match status" value="1"/>
</dbReference>
<dbReference type="VEuPathDB" id="FungiDB:RhiirA1_470139"/>
<gene>
    <name evidence="8" type="ORF">RhiirA5_461464</name>
</gene>
<keyword evidence="2" id="KW-0479">Metal-binding</keyword>
<keyword evidence="5" id="KW-0539">Nucleus</keyword>
<dbReference type="SUPFAM" id="SSF53098">
    <property type="entry name" value="Ribonuclease H-like"/>
    <property type="match status" value="1"/>
</dbReference>
<dbReference type="GO" id="GO:0005634">
    <property type="term" value="C:nucleus"/>
    <property type="evidence" value="ECO:0007669"/>
    <property type="project" value="UniProtKB-SubCell"/>
</dbReference>
<feature type="compositionally biased region" description="Low complexity" evidence="6">
    <location>
        <begin position="585"/>
        <end position="598"/>
    </location>
</feature>
<evidence type="ECO:0000256" key="4">
    <source>
        <dbReference type="ARBA" id="ARBA00022833"/>
    </source>
</evidence>
<keyword evidence="4" id="KW-0862">Zinc</keyword>
<dbReference type="VEuPathDB" id="FungiDB:RhiirFUN_020449"/>
<sequence>MSEYFRKLSGTNLYVRPSGHPYSKPHYFIMPPLPTLINQYIVRTDIKVNKSNVQTFCKPCIEELGEEKGCKIWFPNKKDRIIQHFKKCSNFFTKTKEEREEIFALLHPNNDNNTPNLVPQKRTFVDDADKAMETALKEDQIGITLTFDGWVNVKNEQLLGTVLLSSEGKPYVWKAVDISSERENYTAVMDKIEIMLTDLKKKDITVCAIVTDSAPAYAAARRRMRISKRSIVFLPCFAHQINLCVGEIFKESTEFKTTIDRAIRLATFFKNSNHKFFISRLREQQYETYKKYIAISVPGETRWNSLYYMCISLLKTQQALQILAINFKPPIVETRRRQGEAPTLPREIFETIDSSIFWNQITLINEILEPYCKILNMLQCDKARLFQVVHSMNYLVQFWLNRSDDALATKLIDRLEKRWKDWEKPLLLLSYLLHPEYQMKQFSRKVSSINYSEFGKWLMYYYRAWSGKEPTRIIREFDDFRLAKYPFDLETYKQFDNDIWRYWCYVSVSTKELGFVACRIFGICVNAASVERLWSCMGFLQTKRRNRLMSSKALQMSKLRADITYSHRLHNSPISVEYTTTLDVNNTNETNQNPGNLNDSENNKDNDPVINLEADPEQLEEGSDDENTESQLENDFGEYLQGWTDMLRKEENADILDEEENTEFNNEKRQRIISLAEKTKIFQEYTTLNDNFKQRLENENRYQDEKKIGEKRPILESPSKWSDIEDEEEKNKAFTAMYKEQRQREQLLSFLPSEIYEVSEETEGDDEEDGITETSPSKKNSEKKKKKKRNKKKH</sequence>
<dbReference type="Pfam" id="PF04937">
    <property type="entry name" value="DUF659"/>
    <property type="match status" value="1"/>
</dbReference>
<evidence type="ECO:0000256" key="1">
    <source>
        <dbReference type="ARBA" id="ARBA00004123"/>
    </source>
</evidence>
<feature type="region of interest" description="Disordered" evidence="6">
    <location>
        <begin position="751"/>
        <end position="794"/>
    </location>
</feature>
<evidence type="ECO:0000313" key="8">
    <source>
        <dbReference type="EMBL" id="PKC12983.1"/>
    </source>
</evidence>
<proteinExistence type="predicted"/>
<dbReference type="VEuPathDB" id="FungiDB:RhiirA1_471485"/>
<dbReference type="InterPro" id="IPR052035">
    <property type="entry name" value="ZnF_BED_domain_contain"/>
</dbReference>
<dbReference type="PANTHER" id="PTHR46481:SF10">
    <property type="entry name" value="ZINC FINGER BED DOMAIN-CONTAINING PROTEIN 39"/>
    <property type="match status" value="1"/>
</dbReference>
<evidence type="ECO:0000256" key="6">
    <source>
        <dbReference type="SAM" id="MobiDB-lite"/>
    </source>
</evidence>
<evidence type="ECO:0000256" key="3">
    <source>
        <dbReference type="ARBA" id="ARBA00022771"/>
    </source>
</evidence>
<dbReference type="Proteomes" id="UP000232722">
    <property type="component" value="Unassembled WGS sequence"/>
</dbReference>